<accession>A0AC61ZU14</accession>
<evidence type="ECO:0000313" key="2">
    <source>
        <dbReference type="Proteomes" id="UP000321408"/>
    </source>
</evidence>
<protein>
    <submittedName>
        <fullName evidence="1">Uncharacterized protein</fullName>
    </submittedName>
</protein>
<sequence>MRNRNVFKSILWSFYAFLIVIALYIIILFLIHHTISFEDNPVPLILFIIGSFAWIPAYFLMNLGYEQWYKKYKDKIGTT</sequence>
<name>A0AC61ZU14_9ARCH</name>
<dbReference type="Proteomes" id="UP000321408">
    <property type="component" value="Chromosome"/>
</dbReference>
<proteinExistence type="predicted"/>
<organism evidence="1 2">
    <name type="scientific">Promethearchaeum syntrophicum</name>
    <dbReference type="NCBI Taxonomy" id="2594042"/>
    <lineage>
        <taxon>Archaea</taxon>
        <taxon>Promethearchaeati</taxon>
        <taxon>Promethearchaeota</taxon>
        <taxon>Promethearchaeia</taxon>
        <taxon>Promethearchaeales</taxon>
        <taxon>Promethearchaeaceae</taxon>
        <taxon>Promethearchaeum</taxon>
    </lineage>
</organism>
<keyword evidence="2" id="KW-1185">Reference proteome</keyword>
<reference evidence="1 2" key="2">
    <citation type="journal article" date="2024" name="Int. J. Syst. Evol. Microbiol.">
        <title>Promethearchaeum syntrophicum gen. nov., sp. nov., an anaerobic, obligately syntrophic archaeon, the first isolate of the lineage 'Asgard' archaea, and proposal of the new archaeal phylum Promethearchaeota phyl. nov. and kingdom Promethearchaeati regn. nov.</title>
        <authorList>
            <person name="Imachi H."/>
            <person name="Nobu M.K."/>
            <person name="Kato S."/>
            <person name="Takaki Y."/>
            <person name="Miyazaki M."/>
            <person name="Miyata M."/>
            <person name="Ogawara M."/>
            <person name="Saito Y."/>
            <person name="Sakai S."/>
            <person name="Tahara Y.O."/>
            <person name="Takano Y."/>
            <person name="Tasumi E."/>
            <person name="Uematsu K."/>
            <person name="Yoshimura T."/>
            <person name="Itoh T."/>
            <person name="Ohkuma M."/>
            <person name="Takai K."/>
        </authorList>
    </citation>
    <scope>NUCLEOTIDE SEQUENCE [LARGE SCALE GENOMIC DNA]</scope>
    <source>
        <strain evidence="1 2">MK-D1</strain>
    </source>
</reference>
<evidence type="ECO:0000313" key="1">
    <source>
        <dbReference type="EMBL" id="XDF89292.1"/>
    </source>
</evidence>
<gene>
    <name evidence="1" type="ORF">DSAG12_04310</name>
</gene>
<dbReference type="EMBL" id="CP042905">
    <property type="protein sequence ID" value="XDF89292.1"/>
    <property type="molecule type" value="Genomic_DNA"/>
</dbReference>
<reference evidence="1 2" key="1">
    <citation type="journal article" date="2020" name="Nature">
        <title>Isolation of an archaeon at the prokaryote-eukaryote interface.</title>
        <authorList>
            <person name="Imachi H."/>
            <person name="Nobu M.K."/>
            <person name="Nakahara N."/>
            <person name="Morono Y."/>
            <person name="Ogawara M."/>
            <person name="Takaki Y."/>
            <person name="Takano Y."/>
            <person name="Uematsu K."/>
            <person name="Ikuta T."/>
            <person name="Ito M."/>
            <person name="Matsui Y."/>
            <person name="Miyazaki M."/>
            <person name="Murata K."/>
            <person name="Saito Y."/>
            <person name="Sakai S."/>
            <person name="Song C."/>
            <person name="Tasumi E."/>
            <person name="Yamanaka Y."/>
            <person name="Yamaguchi T."/>
            <person name="Kamagata Y."/>
            <person name="Tamaki H."/>
            <person name="Takai K."/>
        </authorList>
    </citation>
    <scope>NUCLEOTIDE SEQUENCE [LARGE SCALE GENOMIC DNA]</scope>
    <source>
        <strain evidence="1 2">MK-D1</strain>
    </source>
</reference>